<evidence type="ECO:0000313" key="2">
    <source>
        <dbReference type="Proteomes" id="UP000737018"/>
    </source>
</evidence>
<name>A0A8J4VZ41_9ROSI</name>
<protein>
    <submittedName>
        <fullName evidence="1">Uncharacterized protein</fullName>
    </submittedName>
</protein>
<reference evidence="1" key="1">
    <citation type="submission" date="2020-03" db="EMBL/GenBank/DDBJ databases">
        <title>Castanea mollissima Vanexum genome sequencing.</title>
        <authorList>
            <person name="Staton M."/>
        </authorList>
    </citation>
    <scope>NUCLEOTIDE SEQUENCE</scope>
    <source>
        <tissue evidence="1">Leaf</tissue>
    </source>
</reference>
<dbReference type="EMBL" id="JRKL02000012">
    <property type="protein sequence ID" value="KAF3976572.1"/>
    <property type="molecule type" value="Genomic_DNA"/>
</dbReference>
<proteinExistence type="predicted"/>
<sequence>MPGGNRIIHSTISKDMRQGQNSKSTQVGVSLKKADLVNQNTNPQFARKILLMLVSSSTNTFLRIASNITREIWSAPRRNYCRIGEITCCWRLGTARKLICSVMMVHNVIKFLFSNQNASASLGIFKALFKQLKGSKGIMGGLPKFAQVDEPNFSNFLLDARWKRIKNPYLDFFPLADFVNQNTNIFENSFSFRQLLLGMFYHYLMEHQVFCKSEYYKGCDKEFPQFDEGFTGPRLFKPCSIQYRKLNFEEFCVAALSLHQLEGMECWEQHARHAYELF</sequence>
<gene>
    <name evidence="1" type="ORF">CMV_000252</name>
</gene>
<evidence type="ECO:0000313" key="1">
    <source>
        <dbReference type="EMBL" id="KAF3976572.1"/>
    </source>
</evidence>
<organism evidence="1 2">
    <name type="scientific">Castanea mollissima</name>
    <name type="common">Chinese chestnut</name>
    <dbReference type="NCBI Taxonomy" id="60419"/>
    <lineage>
        <taxon>Eukaryota</taxon>
        <taxon>Viridiplantae</taxon>
        <taxon>Streptophyta</taxon>
        <taxon>Embryophyta</taxon>
        <taxon>Tracheophyta</taxon>
        <taxon>Spermatophyta</taxon>
        <taxon>Magnoliopsida</taxon>
        <taxon>eudicotyledons</taxon>
        <taxon>Gunneridae</taxon>
        <taxon>Pentapetalae</taxon>
        <taxon>rosids</taxon>
        <taxon>fabids</taxon>
        <taxon>Fagales</taxon>
        <taxon>Fagaceae</taxon>
        <taxon>Castanea</taxon>
    </lineage>
</organism>
<accession>A0A8J4VZ41</accession>
<keyword evidence="2" id="KW-1185">Reference proteome</keyword>
<dbReference type="Proteomes" id="UP000737018">
    <property type="component" value="Unassembled WGS sequence"/>
</dbReference>
<comment type="caution">
    <text evidence="1">The sequence shown here is derived from an EMBL/GenBank/DDBJ whole genome shotgun (WGS) entry which is preliminary data.</text>
</comment>
<dbReference type="AlphaFoldDB" id="A0A8J4VZ41"/>